<feature type="compositionally biased region" description="Low complexity" evidence="1">
    <location>
        <begin position="97"/>
        <end position="116"/>
    </location>
</feature>
<dbReference type="InParanoid" id="A0A0V0QU60"/>
<dbReference type="GO" id="GO:0006281">
    <property type="term" value="P:DNA repair"/>
    <property type="evidence" value="ECO:0007669"/>
    <property type="project" value="UniProtKB-KW"/>
</dbReference>
<protein>
    <submittedName>
        <fullName evidence="2">Uncharacterized protein</fullName>
    </submittedName>
</protein>
<dbReference type="AlphaFoldDB" id="A0A0V0QU60"/>
<evidence type="ECO:0000313" key="2">
    <source>
        <dbReference type="EMBL" id="KRX05868.1"/>
    </source>
</evidence>
<evidence type="ECO:0000313" key="3">
    <source>
        <dbReference type="Proteomes" id="UP000054937"/>
    </source>
</evidence>
<feature type="region of interest" description="Disordered" evidence="1">
    <location>
        <begin position="94"/>
        <end position="127"/>
    </location>
</feature>
<keyword evidence="3" id="KW-1185">Reference proteome</keyword>
<reference evidence="2 3" key="1">
    <citation type="journal article" date="2015" name="Sci. Rep.">
        <title>Genome of the facultative scuticociliatosis pathogen Pseudocohnilembus persalinus provides insight into its virulence through horizontal gene transfer.</title>
        <authorList>
            <person name="Xiong J."/>
            <person name="Wang G."/>
            <person name="Cheng J."/>
            <person name="Tian M."/>
            <person name="Pan X."/>
            <person name="Warren A."/>
            <person name="Jiang C."/>
            <person name="Yuan D."/>
            <person name="Miao W."/>
        </authorList>
    </citation>
    <scope>NUCLEOTIDE SEQUENCE [LARGE SCALE GENOMIC DNA]</scope>
    <source>
        <strain evidence="2">36N120E</strain>
    </source>
</reference>
<proteinExistence type="predicted"/>
<evidence type="ECO:0000256" key="1">
    <source>
        <dbReference type="SAM" id="MobiDB-lite"/>
    </source>
</evidence>
<name>A0A0V0QU60_PSEPJ</name>
<comment type="caution">
    <text evidence="2">The sequence shown here is derived from an EMBL/GenBank/DDBJ whole genome shotgun (WGS) entry which is preliminary data.</text>
</comment>
<dbReference type="OMA" id="QERNEMK"/>
<accession>A0A0V0QU60</accession>
<gene>
    <name evidence="2" type="ORF">PPERSA_03805</name>
</gene>
<dbReference type="EMBL" id="LDAU01000103">
    <property type="protein sequence ID" value="KRX05868.1"/>
    <property type="molecule type" value="Genomic_DNA"/>
</dbReference>
<organism evidence="2 3">
    <name type="scientific">Pseudocohnilembus persalinus</name>
    <name type="common">Ciliate</name>
    <dbReference type="NCBI Taxonomy" id="266149"/>
    <lineage>
        <taxon>Eukaryota</taxon>
        <taxon>Sar</taxon>
        <taxon>Alveolata</taxon>
        <taxon>Ciliophora</taxon>
        <taxon>Intramacronucleata</taxon>
        <taxon>Oligohymenophorea</taxon>
        <taxon>Scuticociliatia</taxon>
        <taxon>Philasterida</taxon>
        <taxon>Pseudocohnilembidae</taxon>
        <taxon>Pseudocohnilembus</taxon>
    </lineage>
</organism>
<dbReference type="Proteomes" id="UP000054937">
    <property type="component" value="Unassembled WGS sequence"/>
</dbReference>
<sequence>MIQNLQSANQDQDLQEISVYLQNLEEPISIKDLKNKFKGIDSSKINKVLKDLEDQNLLNLINLALPKFSEVSKASLDYIKYDSENKYKEQNEIGKTQNNGNQENQENQKNIQQQKNLDNSQDNHQKDKQLEDYSDQELYLLEQELIQQKEKLNKDKFKVNSKKNLIKAIQSFNTMKEICNVVFEKYAEINKLTLNEVCDQFGIEQKDREI</sequence>